<proteinExistence type="predicted"/>
<name>A0A9N8WKB8_9GLOM</name>
<dbReference type="AlphaFoldDB" id="A0A9N8WKB8"/>
<feature type="region of interest" description="Disordered" evidence="1">
    <location>
        <begin position="1"/>
        <end position="40"/>
    </location>
</feature>
<evidence type="ECO:0000313" key="2">
    <source>
        <dbReference type="EMBL" id="CAG8492478.1"/>
    </source>
</evidence>
<accession>A0A9N8WKB8</accession>
<keyword evidence="3" id="KW-1185">Reference proteome</keyword>
<evidence type="ECO:0000313" key="3">
    <source>
        <dbReference type="Proteomes" id="UP000789342"/>
    </source>
</evidence>
<reference evidence="2" key="1">
    <citation type="submission" date="2021-06" db="EMBL/GenBank/DDBJ databases">
        <authorList>
            <person name="Kallberg Y."/>
            <person name="Tangrot J."/>
            <person name="Rosling A."/>
        </authorList>
    </citation>
    <scope>NUCLEOTIDE SEQUENCE</scope>
    <source>
        <strain evidence="2">CL551</strain>
    </source>
</reference>
<comment type="caution">
    <text evidence="2">The sequence shown here is derived from an EMBL/GenBank/DDBJ whole genome shotgun (WGS) entry which is preliminary data.</text>
</comment>
<sequence length="64" mass="7177">MLHQLANSLVREPVDEVQLAEAEQAKKSGGMDDDNSSYDNGTDFAHTTYVILSDSTWHYESRTT</sequence>
<dbReference type="EMBL" id="CAJVPV010001282">
    <property type="protein sequence ID" value="CAG8492478.1"/>
    <property type="molecule type" value="Genomic_DNA"/>
</dbReference>
<organism evidence="2 3">
    <name type="scientific">Acaulospora morrowiae</name>
    <dbReference type="NCBI Taxonomy" id="94023"/>
    <lineage>
        <taxon>Eukaryota</taxon>
        <taxon>Fungi</taxon>
        <taxon>Fungi incertae sedis</taxon>
        <taxon>Mucoromycota</taxon>
        <taxon>Glomeromycotina</taxon>
        <taxon>Glomeromycetes</taxon>
        <taxon>Diversisporales</taxon>
        <taxon>Acaulosporaceae</taxon>
        <taxon>Acaulospora</taxon>
    </lineage>
</organism>
<protein>
    <submittedName>
        <fullName evidence="2">6731_t:CDS:1</fullName>
    </submittedName>
</protein>
<gene>
    <name evidence="2" type="ORF">AMORRO_LOCUS2844</name>
</gene>
<evidence type="ECO:0000256" key="1">
    <source>
        <dbReference type="SAM" id="MobiDB-lite"/>
    </source>
</evidence>
<dbReference type="Proteomes" id="UP000789342">
    <property type="component" value="Unassembled WGS sequence"/>
</dbReference>